<dbReference type="Gene3D" id="3.30.360.10">
    <property type="entry name" value="Dihydrodipicolinate Reductase, domain 2"/>
    <property type="match status" value="1"/>
</dbReference>
<proteinExistence type="inferred from homology"/>
<dbReference type="EMBL" id="JAVHJO010000017">
    <property type="protein sequence ID" value="KAK6525390.1"/>
    <property type="molecule type" value="Genomic_DNA"/>
</dbReference>
<evidence type="ECO:0000313" key="4">
    <source>
        <dbReference type="EMBL" id="KAK6525390.1"/>
    </source>
</evidence>
<dbReference type="PANTHER" id="PTHR43708">
    <property type="entry name" value="CONSERVED EXPRESSED OXIDOREDUCTASE (EUROFUNG)"/>
    <property type="match status" value="1"/>
</dbReference>
<dbReference type="InterPro" id="IPR055170">
    <property type="entry name" value="GFO_IDH_MocA-like_dom"/>
</dbReference>
<dbReference type="PANTHER" id="PTHR43708:SF1">
    <property type="entry name" value="GALACTOSE_LACTOSE METABOLISM REGULATORY PROTEIN GAL80"/>
    <property type="match status" value="1"/>
</dbReference>
<dbReference type="SUPFAM" id="SSF55347">
    <property type="entry name" value="Glyceraldehyde-3-phosphate dehydrogenase-like, C-terminal domain"/>
    <property type="match status" value="1"/>
</dbReference>
<organism evidence="4 5">
    <name type="scientific">Orbilia ellipsospora</name>
    <dbReference type="NCBI Taxonomy" id="2528407"/>
    <lineage>
        <taxon>Eukaryota</taxon>
        <taxon>Fungi</taxon>
        <taxon>Dikarya</taxon>
        <taxon>Ascomycota</taxon>
        <taxon>Pezizomycotina</taxon>
        <taxon>Orbiliomycetes</taxon>
        <taxon>Orbiliales</taxon>
        <taxon>Orbiliaceae</taxon>
        <taxon>Orbilia</taxon>
    </lineage>
</organism>
<feature type="domain" description="GFO/IDH/MocA-like oxidoreductase" evidence="3">
    <location>
        <begin position="158"/>
        <end position="241"/>
    </location>
</feature>
<evidence type="ECO:0000256" key="1">
    <source>
        <dbReference type="ARBA" id="ARBA00010928"/>
    </source>
</evidence>
<dbReference type="Gene3D" id="3.40.50.720">
    <property type="entry name" value="NAD(P)-binding Rossmann-like Domain"/>
    <property type="match status" value="1"/>
</dbReference>
<evidence type="ECO:0000259" key="2">
    <source>
        <dbReference type="Pfam" id="PF01408"/>
    </source>
</evidence>
<gene>
    <name evidence="4" type="ORF">TWF694_005529</name>
</gene>
<comment type="caution">
    <text evidence="4">The sequence shown here is derived from an EMBL/GenBank/DDBJ whole genome shotgun (WGS) entry which is preliminary data.</text>
</comment>
<dbReference type="SUPFAM" id="SSF51735">
    <property type="entry name" value="NAD(P)-binding Rossmann-fold domains"/>
    <property type="match status" value="1"/>
</dbReference>
<sequence length="418" mass="46636">MATVNVGVIGYGPSTTALHIPTIAAVPNAKLYALVQCSTALEYGSARKGEHVTVDYPNVRHYHEAAEIFKDRNVHLIVLCSPNLGTCDLAKDALVHGKHVIVEKPVYLTPQDYTSLISLANKYNLLLTVYQNRRWDSDFLTLRKYLTAPHIAPLLNPIISITSQFNCYRLPTTPSGSASGALKSQDLPSNGMLYDLGSHLIDQMLYLFGLPDWLWAHKDNQRQTEPLGIDDSFTIYMYYSAKPDFNYGKPLTIELKSSMVSPLAPQNRWIVKSWQGGYQKYGTDVQEDQLRVHGLEALNEKGYGEENIYEWPELTVPSRAVGTGEEALSQIFGKIAFTKRAGDYVSGTVQPEKGDYVEYYRNVIWCVGRVLSGEGAKDVKEDLHVKPEEARNTSGVIELAVESAKTGNRVDVKGRLKF</sequence>
<name>A0AAV9WTE7_9PEZI</name>
<dbReference type="InterPro" id="IPR000683">
    <property type="entry name" value="Gfo/Idh/MocA-like_OxRdtase_N"/>
</dbReference>
<dbReference type="AlphaFoldDB" id="A0AAV9WTE7"/>
<dbReference type="Proteomes" id="UP001365542">
    <property type="component" value="Unassembled WGS sequence"/>
</dbReference>
<reference evidence="4 5" key="1">
    <citation type="submission" date="2019-10" db="EMBL/GenBank/DDBJ databases">
        <authorList>
            <person name="Palmer J.M."/>
        </authorList>
    </citation>
    <scope>NUCLEOTIDE SEQUENCE [LARGE SCALE GENOMIC DNA]</scope>
    <source>
        <strain evidence="4 5">TWF694</strain>
    </source>
</reference>
<protein>
    <recommendedName>
        <fullName evidence="6">NAD(P)-binding protein</fullName>
    </recommendedName>
</protein>
<dbReference type="Pfam" id="PF22725">
    <property type="entry name" value="GFO_IDH_MocA_C3"/>
    <property type="match status" value="1"/>
</dbReference>
<keyword evidence="5" id="KW-1185">Reference proteome</keyword>
<dbReference type="InterPro" id="IPR036291">
    <property type="entry name" value="NAD(P)-bd_dom_sf"/>
</dbReference>
<evidence type="ECO:0000259" key="3">
    <source>
        <dbReference type="Pfam" id="PF22725"/>
    </source>
</evidence>
<evidence type="ECO:0008006" key="6">
    <source>
        <dbReference type="Google" id="ProtNLM"/>
    </source>
</evidence>
<dbReference type="InterPro" id="IPR051317">
    <property type="entry name" value="Gfo/Idh/MocA_oxidoreduct"/>
</dbReference>
<feature type="domain" description="Gfo/Idh/MocA-like oxidoreductase N-terminal" evidence="2">
    <location>
        <begin position="4"/>
        <end position="130"/>
    </location>
</feature>
<dbReference type="GO" id="GO:0000166">
    <property type="term" value="F:nucleotide binding"/>
    <property type="evidence" value="ECO:0007669"/>
    <property type="project" value="InterPro"/>
</dbReference>
<comment type="similarity">
    <text evidence="1">Belongs to the Gfo/Idh/MocA family.</text>
</comment>
<dbReference type="Pfam" id="PF01408">
    <property type="entry name" value="GFO_IDH_MocA"/>
    <property type="match status" value="1"/>
</dbReference>
<accession>A0AAV9WTE7</accession>
<evidence type="ECO:0000313" key="5">
    <source>
        <dbReference type="Proteomes" id="UP001365542"/>
    </source>
</evidence>